<sequence length="268" mass="29084">MAIAVSTAGYWHIASLDEALAQLAACGIEAVEFFPYPPHLDPASFGSYERSRVKRMMRDLGLRCASVNFTMELNLMALHAGLHRLAMAEFKRAMEIGADLGAPCLVLPFGRRHSLMPAPADTTLDYLCAEVSALADHGQRGGIKVALETLPFDLLSTGKAVLDIVERIGHPNLGICYDCTNTLGFEDPAAGVAAVRDRLLLVHISDSWRDRWAHTSIGRGDIDFPAFAAALDAIGYDGDLVYEVMDGEDPTPRLRGDLAKLKQAGFRS</sequence>
<dbReference type="Gene3D" id="3.20.20.150">
    <property type="entry name" value="Divalent-metal-dependent TIM barrel enzymes"/>
    <property type="match status" value="1"/>
</dbReference>
<evidence type="ECO:0000259" key="1">
    <source>
        <dbReference type="Pfam" id="PF01261"/>
    </source>
</evidence>
<gene>
    <name evidence="2" type="ORF">E6C48_18820</name>
</gene>
<keyword evidence="3" id="KW-1185">Reference proteome</keyword>
<dbReference type="Pfam" id="PF01261">
    <property type="entry name" value="AP_endonuc_2"/>
    <property type="match status" value="1"/>
</dbReference>
<dbReference type="GO" id="GO:0016853">
    <property type="term" value="F:isomerase activity"/>
    <property type="evidence" value="ECO:0007669"/>
    <property type="project" value="UniProtKB-KW"/>
</dbReference>
<accession>A0ABY2Q2S9</accession>
<dbReference type="EMBL" id="SSNY01000012">
    <property type="protein sequence ID" value="THF55295.1"/>
    <property type="molecule type" value="Genomic_DNA"/>
</dbReference>
<name>A0ABY2Q2S9_9HYPH</name>
<keyword evidence="2" id="KW-0413">Isomerase</keyword>
<evidence type="ECO:0000313" key="2">
    <source>
        <dbReference type="EMBL" id="THF55295.1"/>
    </source>
</evidence>
<organism evidence="2 3">
    <name type="scientific">Ollibium composti</name>
    <dbReference type="NCBI Taxonomy" id="2675109"/>
    <lineage>
        <taxon>Bacteria</taxon>
        <taxon>Pseudomonadati</taxon>
        <taxon>Pseudomonadota</taxon>
        <taxon>Alphaproteobacteria</taxon>
        <taxon>Hyphomicrobiales</taxon>
        <taxon>Phyllobacteriaceae</taxon>
        <taxon>Ollibium</taxon>
    </lineage>
</organism>
<proteinExistence type="predicted"/>
<dbReference type="InterPro" id="IPR050312">
    <property type="entry name" value="IolE/XylAMocC-like"/>
</dbReference>
<evidence type="ECO:0000313" key="3">
    <source>
        <dbReference type="Proteomes" id="UP000306441"/>
    </source>
</evidence>
<reference evidence="2 3" key="1">
    <citation type="submission" date="2019-04" db="EMBL/GenBank/DDBJ databases">
        <title>Mesorhizobium composti sp. nov., isolated from compost.</title>
        <authorList>
            <person name="Lin S.-Y."/>
            <person name="Hameed A."/>
            <person name="Hsieh Y.-T."/>
            <person name="Young C.-C."/>
        </authorList>
    </citation>
    <scope>NUCLEOTIDE SEQUENCE [LARGE SCALE GENOMIC DNA]</scope>
    <source>
        <strain evidence="2 3">CC-YTH430</strain>
    </source>
</reference>
<dbReference type="InterPro" id="IPR013022">
    <property type="entry name" value="Xyl_isomerase-like_TIM-brl"/>
</dbReference>
<protein>
    <submittedName>
        <fullName evidence="2">Sugar phosphate isomerase/epimerase</fullName>
    </submittedName>
</protein>
<dbReference type="SUPFAM" id="SSF51658">
    <property type="entry name" value="Xylose isomerase-like"/>
    <property type="match status" value="1"/>
</dbReference>
<dbReference type="PANTHER" id="PTHR12110">
    <property type="entry name" value="HYDROXYPYRUVATE ISOMERASE"/>
    <property type="match status" value="1"/>
</dbReference>
<feature type="domain" description="Xylose isomerase-like TIM barrel" evidence="1">
    <location>
        <begin position="21"/>
        <end position="262"/>
    </location>
</feature>
<comment type="caution">
    <text evidence="2">The sequence shown here is derived from an EMBL/GenBank/DDBJ whole genome shotgun (WGS) entry which is preliminary data.</text>
</comment>
<dbReference type="RefSeq" id="WP_136359719.1">
    <property type="nucleotide sequence ID" value="NZ_SSNY01000012.1"/>
</dbReference>
<dbReference type="Proteomes" id="UP000306441">
    <property type="component" value="Unassembled WGS sequence"/>
</dbReference>
<dbReference type="InterPro" id="IPR036237">
    <property type="entry name" value="Xyl_isomerase-like_sf"/>
</dbReference>